<feature type="transmembrane region" description="Helical" evidence="6">
    <location>
        <begin position="120"/>
        <end position="141"/>
    </location>
</feature>
<dbReference type="Gene3D" id="1.20.1250.20">
    <property type="entry name" value="MFS general substrate transporter like domains"/>
    <property type="match status" value="2"/>
</dbReference>
<feature type="transmembrane region" description="Helical" evidence="6">
    <location>
        <begin position="20"/>
        <end position="42"/>
    </location>
</feature>
<proteinExistence type="predicted"/>
<feature type="transmembrane region" description="Helical" evidence="6">
    <location>
        <begin position="339"/>
        <end position="357"/>
    </location>
</feature>
<feature type="transmembrane region" description="Helical" evidence="6">
    <location>
        <begin position="153"/>
        <end position="175"/>
    </location>
</feature>
<dbReference type="InterPro" id="IPR020846">
    <property type="entry name" value="MFS_dom"/>
</dbReference>
<dbReference type="InterPro" id="IPR024671">
    <property type="entry name" value="Atg22-like"/>
</dbReference>
<dbReference type="Pfam" id="PF11700">
    <property type="entry name" value="ATG22"/>
    <property type="match status" value="1"/>
</dbReference>
<keyword evidence="3 6" id="KW-0812">Transmembrane</keyword>
<evidence type="ECO:0000256" key="6">
    <source>
        <dbReference type="SAM" id="Phobius"/>
    </source>
</evidence>
<evidence type="ECO:0000256" key="2">
    <source>
        <dbReference type="ARBA" id="ARBA00022448"/>
    </source>
</evidence>
<evidence type="ECO:0000256" key="1">
    <source>
        <dbReference type="ARBA" id="ARBA00004651"/>
    </source>
</evidence>
<name>A0A8T7M7W5_9CHLR</name>
<evidence type="ECO:0000259" key="7">
    <source>
        <dbReference type="PROSITE" id="PS50850"/>
    </source>
</evidence>
<comment type="subcellular location">
    <subcellularLocation>
        <location evidence="1">Cell membrane</location>
        <topology evidence="1">Multi-pass membrane protein</topology>
    </subcellularLocation>
</comment>
<keyword evidence="4 6" id="KW-1133">Transmembrane helix</keyword>
<keyword evidence="5 6" id="KW-0472">Membrane</keyword>
<gene>
    <name evidence="8" type="ORF">HXX08_20420</name>
    <name evidence="9" type="ORF">OZ401_003767</name>
</gene>
<dbReference type="AlphaFoldDB" id="A0A8T7M7W5"/>
<dbReference type="Proteomes" id="UP000521676">
    <property type="component" value="Unassembled WGS sequence"/>
</dbReference>
<evidence type="ECO:0000256" key="5">
    <source>
        <dbReference type="ARBA" id="ARBA00023136"/>
    </source>
</evidence>
<dbReference type="GO" id="GO:0005886">
    <property type="term" value="C:plasma membrane"/>
    <property type="evidence" value="ECO:0007669"/>
    <property type="project" value="UniProtKB-SubCell"/>
</dbReference>
<feature type="transmembrane region" description="Helical" evidence="6">
    <location>
        <begin position="87"/>
        <end position="108"/>
    </location>
</feature>
<dbReference type="RefSeq" id="WP_341470069.1">
    <property type="nucleotide sequence ID" value="NZ_CP128400.1"/>
</dbReference>
<dbReference type="InterPro" id="IPR036259">
    <property type="entry name" value="MFS_trans_sf"/>
</dbReference>
<evidence type="ECO:0000256" key="4">
    <source>
        <dbReference type="ARBA" id="ARBA00022989"/>
    </source>
</evidence>
<dbReference type="InterPro" id="IPR050495">
    <property type="entry name" value="ATG22/LtaA_families"/>
</dbReference>
<dbReference type="GO" id="GO:0022857">
    <property type="term" value="F:transmembrane transporter activity"/>
    <property type="evidence" value="ECO:0007669"/>
    <property type="project" value="InterPro"/>
</dbReference>
<dbReference type="EMBL" id="JACATZ010000003">
    <property type="protein sequence ID" value="NWJ48227.1"/>
    <property type="molecule type" value="Genomic_DNA"/>
</dbReference>
<dbReference type="Proteomes" id="UP001431572">
    <property type="component" value="Chromosome 2"/>
</dbReference>
<feature type="transmembrane region" description="Helical" evidence="6">
    <location>
        <begin position="288"/>
        <end position="308"/>
    </location>
</feature>
<evidence type="ECO:0000256" key="3">
    <source>
        <dbReference type="ARBA" id="ARBA00022692"/>
    </source>
</evidence>
<keyword evidence="2" id="KW-0813">Transport</keyword>
<dbReference type="PROSITE" id="PS50850">
    <property type="entry name" value="MFS"/>
    <property type="match status" value="1"/>
</dbReference>
<dbReference type="EMBL" id="CP128400">
    <property type="protein sequence ID" value="WJW68163.1"/>
    <property type="molecule type" value="Genomic_DNA"/>
</dbReference>
<sequence>MSELATKQATEKKPTVLATWSWATYDLANTIYSAAIISIYFPAWVKNELKIEDIWYALPMSISMLIVGVFSPLLGALSDRGGNRMKWLGGATILSIGALFLMGVAPALGAGVAVSLGSGIIFFIVANVGYQSALMFYDSLLPSVSTTSNWGKVSGLGVGLGYFGGIIGFLGVGYLGDMLYGAGALTGDNPKNSDSFFIAAILYLLFSIPCFIFVRERHYKTEQEAAKLTFTSTMTQTLRTFKQSMLYPGLFVFLVANFFYSDALNTVITAMGIYSTEVIGFSPSQRNGFLAFATIFAVVGSIIFGFVADKIGSKQALNISLSIWVVVFVIAMAAPPRDFFFWIGGPLAGIALGSTWVSARTLMVELTPPERLGEFMGLYNLTGKFSAVLGPVLWGGTLLLFNPNDPKVGNLGYQIAVGTLLAVVIIGFVIHQFVPAQSTEVRKAYSRAEIDIS</sequence>
<evidence type="ECO:0000313" key="10">
    <source>
        <dbReference type="Proteomes" id="UP000521676"/>
    </source>
</evidence>
<reference evidence="9" key="2">
    <citation type="journal article" date="2024" name="Nature">
        <title>Anoxygenic phototroph of the Chloroflexota uses a type I reaction centre.</title>
        <authorList>
            <person name="Tsuji J.M."/>
            <person name="Shaw N.A."/>
            <person name="Nagashima S."/>
            <person name="Venkiteswaran J.J."/>
            <person name="Schiff S.L."/>
            <person name="Watanabe T."/>
            <person name="Fukui M."/>
            <person name="Hanada S."/>
            <person name="Tank M."/>
            <person name="Neufeld J.D."/>
        </authorList>
    </citation>
    <scope>NUCLEOTIDE SEQUENCE</scope>
    <source>
        <strain evidence="9">L227-S17</strain>
    </source>
</reference>
<dbReference type="SUPFAM" id="SSF103473">
    <property type="entry name" value="MFS general substrate transporter"/>
    <property type="match status" value="1"/>
</dbReference>
<feature type="domain" description="Major facilitator superfamily (MFS) profile" evidence="7">
    <location>
        <begin position="228"/>
        <end position="453"/>
    </location>
</feature>
<reference evidence="8 10" key="1">
    <citation type="submission" date="2020-06" db="EMBL/GenBank/DDBJ databases">
        <title>Anoxygenic phototrophic Chloroflexota member uses a Type I reaction center.</title>
        <authorList>
            <person name="Tsuji J.M."/>
            <person name="Shaw N.A."/>
            <person name="Nagashima S."/>
            <person name="Venkiteswaran J."/>
            <person name="Schiff S.L."/>
            <person name="Hanada S."/>
            <person name="Tank M."/>
            <person name="Neufeld J.D."/>
        </authorList>
    </citation>
    <scope>NUCLEOTIDE SEQUENCE [LARGE SCALE GENOMIC DNA]</scope>
    <source>
        <strain evidence="8">L227-S17</strain>
    </source>
</reference>
<evidence type="ECO:0000313" key="8">
    <source>
        <dbReference type="EMBL" id="NWJ48227.1"/>
    </source>
</evidence>
<feature type="transmembrane region" description="Helical" evidence="6">
    <location>
        <begin position="413"/>
        <end position="434"/>
    </location>
</feature>
<dbReference type="PANTHER" id="PTHR23519">
    <property type="entry name" value="AUTOPHAGY-RELATED PROTEIN 22"/>
    <property type="match status" value="1"/>
</dbReference>
<accession>A0A8T7M7W5</accession>
<protein>
    <submittedName>
        <fullName evidence="8">MFS transporter</fullName>
    </submittedName>
</protein>
<organism evidence="8 10">
    <name type="scientific">Candidatus Chlorohelix allophototropha</name>
    <dbReference type="NCBI Taxonomy" id="3003348"/>
    <lineage>
        <taxon>Bacteria</taxon>
        <taxon>Bacillati</taxon>
        <taxon>Chloroflexota</taxon>
        <taxon>Chloroflexia</taxon>
        <taxon>Candidatus Chloroheliales</taxon>
        <taxon>Candidatus Chloroheliaceae</taxon>
        <taxon>Candidatus Chlorohelix</taxon>
    </lineage>
</organism>
<feature type="transmembrane region" description="Helical" evidence="6">
    <location>
        <begin position="246"/>
        <end position="268"/>
    </location>
</feature>
<feature type="transmembrane region" description="Helical" evidence="6">
    <location>
        <begin position="378"/>
        <end position="401"/>
    </location>
</feature>
<dbReference type="PANTHER" id="PTHR23519:SF1">
    <property type="entry name" value="AUTOPHAGY-RELATED PROTEIN 22"/>
    <property type="match status" value="1"/>
</dbReference>
<feature type="transmembrane region" description="Helical" evidence="6">
    <location>
        <begin position="54"/>
        <end position="75"/>
    </location>
</feature>
<evidence type="ECO:0000313" key="9">
    <source>
        <dbReference type="EMBL" id="WJW68163.1"/>
    </source>
</evidence>
<feature type="transmembrane region" description="Helical" evidence="6">
    <location>
        <begin position="315"/>
        <end position="333"/>
    </location>
</feature>
<keyword evidence="11" id="KW-1185">Reference proteome</keyword>
<feature type="transmembrane region" description="Helical" evidence="6">
    <location>
        <begin position="195"/>
        <end position="214"/>
    </location>
</feature>
<evidence type="ECO:0000313" key="11">
    <source>
        <dbReference type="Proteomes" id="UP001431572"/>
    </source>
</evidence>